<comment type="caution">
    <text evidence="3">The sequence shown here is derived from an EMBL/GenBank/DDBJ whole genome shotgun (WGS) entry which is preliminary data.</text>
</comment>
<evidence type="ECO:0000313" key="3">
    <source>
        <dbReference type="EMBL" id="OGY23544.1"/>
    </source>
</evidence>
<gene>
    <name evidence="3" type="ORF">A2Y57_01650</name>
</gene>
<organism evidence="3 4">
    <name type="scientific">Candidatus Woykebacteria bacterium RBG_13_40_7b</name>
    <dbReference type="NCBI Taxonomy" id="1802594"/>
    <lineage>
        <taxon>Bacteria</taxon>
        <taxon>Candidatus Woykeibacteriota</taxon>
    </lineage>
</organism>
<evidence type="ECO:0000313" key="4">
    <source>
        <dbReference type="Proteomes" id="UP000177103"/>
    </source>
</evidence>
<dbReference type="EMBL" id="MHCQ01000042">
    <property type="protein sequence ID" value="OGY23544.1"/>
    <property type="molecule type" value="Genomic_DNA"/>
</dbReference>
<keyword evidence="2" id="KW-0812">Transmembrane</keyword>
<keyword evidence="2" id="KW-1133">Transmembrane helix</keyword>
<dbReference type="Proteomes" id="UP000177103">
    <property type="component" value="Unassembled WGS sequence"/>
</dbReference>
<keyword evidence="2" id="KW-0472">Membrane</keyword>
<feature type="compositionally biased region" description="Low complexity" evidence="1">
    <location>
        <begin position="52"/>
        <end position="80"/>
    </location>
</feature>
<evidence type="ECO:0000256" key="2">
    <source>
        <dbReference type="SAM" id="Phobius"/>
    </source>
</evidence>
<feature type="region of interest" description="Disordered" evidence="1">
    <location>
        <begin position="50"/>
        <end position="86"/>
    </location>
</feature>
<dbReference type="AlphaFoldDB" id="A0A1G1W7G7"/>
<accession>A0A1G1W7G7</accession>
<feature type="transmembrane region" description="Helical" evidence="2">
    <location>
        <begin position="20"/>
        <end position="41"/>
    </location>
</feature>
<reference evidence="3 4" key="1">
    <citation type="journal article" date="2016" name="Nat. Commun.">
        <title>Thousands of microbial genomes shed light on interconnected biogeochemical processes in an aquifer system.</title>
        <authorList>
            <person name="Anantharaman K."/>
            <person name="Brown C.T."/>
            <person name="Hug L.A."/>
            <person name="Sharon I."/>
            <person name="Castelle C.J."/>
            <person name="Probst A.J."/>
            <person name="Thomas B.C."/>
            <person name="Singh A."/>
            <person name="Wilkins M.J."/>
            <person name="Karaoz U."/>
            <person name="Brodie E.L."/>
            <person name="Williams K.H."/>
            <person name="Hubbard S.S."/>
            <person name="Banfield J.F."/>
        </authorList>
    </citation>
    <scope>NUCLEOTIDE SEQUENCE [LARGE SCALE GENOMIC DNA]</scope>
</reference>
<proteinExistence type="predicted"/>
<evidence type="ECO:0000256" key="1">
    <source>
        <dbReference type="SAM" id="MobiDB-lite"/>
    </source>
</evidence>
<sequence>MTEISAQPQTPSKYLNWKNVLLGIGIGVLLLALVGSGILVYNTFISQPTPTPQVTVTPKKSASPSAKTSTTSAKPATSSAQTDETAGWKTYTENGISFKYPPTWTLGKVTRPSDNFTITEATSVTSPSGFYLYFVTNLDGLGGGCGPTDPNMLDVNAYSIKKAGFNNYKGEAVNIVEWGVSGGFLQEMGQNFVRKEVGLSDHSDFPKLGDNGEGCLIYERELNGELMFSPLNPLISAFHGQYPDDSSFQKLTPTEYFSLPEVKTAEKILSSVKF</sequence>
<name>A0A1G1W7G7_9BACT</name>
<protein>
    <submittedName>
        <fullName evidence="3">Uncharacterized protein</fullName>
    </submittedName>
</protein>